<proteinExistence type="predicted"/>
<organism evidence="2 3">
    <name type="scientific">Hymenobacter koreensis</name>
    <dbReference type="NCBI Taxonomy" id="1084523"/>
    <lineage>
        <taxon>Bacteria</taxon>
        <taxon>Pseudomonadati</taxon>
        <taxon>Bacteroidota</taxon>
        <taxon>Cytophagia</taxon>
        <taxon>Cytophagales</taxon>
        <taxon>Hymenobacteraceae</taxon>
        <taxon>Hymenobacter</taxon>
    </lineage>
</organism>
<evidence type="ECO:0000256" key="1">
    <source>
        <dbReference type="SAM" id="Phobius"/>
    </source>
</evidence>
<feature type="transmembrane region" description="Helical" evidence="1">
    <location>
        <begin position="12"/>
        <end position="32"/>
    </location>
</feature>
<keyword evidence="1" id="KW-1133">Transmembrane helix</keyword>
<dbReference type="Proteomes" id="UP001500454">
    <property type="component" value="Unassembled WGS sequence"/>
</dbReference>
<keyword evidence="3" id="KW-1185">Reference proteome</keyword>
<feature type="transmembrane region" description="Helical" evidence="1">
    <location>
        <begin position="69"/>
        <end position="85"/>
    </location>
</feature>
<name>A0ABP8J3I2_9BACT</name>
<accession>A0ABP8J3I2</accession>
<sequence>MLLMIKWLDSGWARWVIVLLYTAAMITGFGILNTMVSLKYETQNPGQCISDVTGRDLCATLLTCKVETGILLMLATMLLGLHVWVSNKVKTEKKQLL</sequence>
<dbReference type="EMBL" id="BAABHA010000008">
    <property type="protein sequence ID" value="GAA4384366.1"/>
    <property type="molecule type" value="Genomic_DNA"/>
</dbReference>
<evidence type="ECO:0000313" key="3">
    <source>
        <dbReference type="Proteomes" id="UP001500454"/>
    </source>
</evidence>
<comment type="caution">
    <text evidence="2">The sequence shown here is derived from an EMBL/GenBank/DDBJ whole genome shotgun (WGS) entry which is preliminary data.</text>
</comment>
<reference evidence="3" key="1">
    <citation type="journal article" date="2019" name="Int. J. Syst. Evol. Microbiol.">
        <title>The Global Catalogue of Microorganisms (GCM) 10K type strain sequencing project: providing services to taxonomists for standard genome sequencing and annotation.</title>
        <authorList>
            <consortium name="The Broad Institute Genomics Platform"/>
            <consortium name="The Broad Institute Genome Sequencing Center for Infectious Disease"/>
            <person name="Wu L."/>
            <person name="Ma J."/>
        </authorList>
    </citation>
    <scope>NUCLEOTIDE SEQUENCE [LARGE SCALE GENOMIC DNA]</scope>
    <source>
        <strain evidence="3">JCM 17924</strain>
    </source>
</reference>
<gene>
    <name evidence="2" type="ORF">GCM10023186_26500</name>
</gene>
<evidence type="ECO:0000313" key="2">
    <source>
        <dbReference type="EMBL" id="GAA4384366.1"/>
    </source>
</evidence>
<protein>
    <submittedName>
        <fullName evidence="2">Uncharacterized protein</fullName>
    </submittedName>
</protein>
<keyword evidence="1" id="KW-0472">Membrane</keyword>
<keyword evidence="1" id="KW-0812">Transmembrane</keyword>